<name>A0A9X9L944_BLUGR</name>
<accession>A0A9X9L944</accession>
<proteinExistence type="predicted"/>
<reference evidence="1 2" key="1">
    <citation type="submission" date="2018-08" db="EMBL/GenBank/DDBJ databases">
        <authorList>
            <person name="Muller C M."/>
        </authorList>
    </citation>
    <scope>NUCLEOTIDE SEQUENCE [LARGE SCALE GENOMIC DNA]</scope>
</reference>
<dbReference type="Proteomes" id="UP000324639">
    <property type="component" value="Chromosome Bgt_-02"/>
</dbReference>
<dbReference type="EMBL" id="LR026985">
    <property type="protein sequence ID" value="VCU40074.1"/>
    <property type="molecule type" value="Genomic_DNA"/>
</dbReference>
<evidence type="ECO:0000313" key="1">
    <source>
        <dbReference type="EMBL" id="VCU40074.1"/>
    </source>
</evidence>
<gene>
    <name evidence="1" type="ORF">BGT96224V316_LOCUS1319</name>
</gene>
<evidence type="ECO:0000313" key="2">
    <source>
        <dbReference type="Proteomes" id="UP000324639"/>
    </source>
</evidence>
<dbReference type="AlphaFoldDB" id="A0A9X9L944"/>
<protein>
    <submittedName>
        <fullName evidence="1">BgtAc-31454</fullName>
    </submittedName>
</protein>
<keyword evidence="2" id="KW-1185">Reference proteome</keyword>
<organism evidence="1 2">
    <name type="scientific">Blumeria graminis f. sp. tritici</name>
    <dbReference type="NCBI Taxonomy" id="62690"/>
    <lineage>
        <taxon>Eukaryota</taxon>
        <taxon>Fungi</taxon>
        <taxon>Dikarya</taxon>
        <taxon>Ascomycota</taxon>
        <taxon>Pezizomycotina</taxon>
        <taxon>Leotiomycetes</taxon>
        <taxon>Erysiphales</taxon>
        <taxon>Erysiphaceae</taxon>
        <taxon>Blumeria</taxon>
    </lineage>
</organism>
<sequence>MDGVHEEEAYVNAIPSKKPSWSQLILQGALAAADAATASTSSTFNFSQIQRPETDSLPDAFSTEAHEDIHHIEVTIFRNILLKKRYSQLINKFRIICENNKTKVVSPFKSDMTIPLV</sequence>